<keyword evidence="2" id="KW-1185">Reference proteome</keyword>
<dbReference type="AlphaFoldDB" id="A0A1N6ZL95"/>
<dbReference type="EMBL" id="FTNF01000008">
    <property type="protein sequence ID" value="SIR27598.1"/>
    <property type="molecule type" value="Genomic_DNA"/>
</dbReference>
<name>A0A1N6ZL95_9ACTN</name>
<organism evidence="1 2">
    <name type="scientific">Micromonospora avicenniae</name>
    <dbReference type="NCBI Taxonomy" id="1198245"/>
    <lineage>
        <taxon>Bacteria</taxon>
        <taxon>Bacillati</taxon>
        <taxon>Actinomycetota</taxon>
        <taxon>Actinomycetes</taxon>
        <taxon>Micromonosporales</taxon>
        <taxon>Micromonosporaceae</taxon>
        <taxon>Micromonospora</taxon>
    </lineage>
</organism>
<dbReference type="Proteomes" id="UP000186004">
    <property type="component" value="Unassembled WGS sequence"/>
</dbReference>
<accession>A0A1N6ZL95</accession>
<proteinExistence type="predicted"/>
<evidence type="ECO:0000313" key="2">
    <source>
        <dbReference type="Proteomes" id="UP000186004"/>
    </source>
</evidence>
<protein>
    <submittedName>
        <fullName evidence="1">Uncharacterized protein</fullName>
    </submittedName>
</protein>
<dbReference type="RefSeq" id="WP_076470869.1">
    <property type="nucleotide sequence ID" value="NZ_FTNF01000008.1"/>
</dbReference>
<gene>
    <name evidence="1" type="ORF">SAMN05444858_1089</name>
</gene>
<reference evidence="1 2" key="1">
    <citation type="submission" date="2017-01" db="EMBL/GenBank/DDBJ databases">
        <authorList>
            <person name="Mah S.A."/>
            <person name="Swanson W.J."/>
            <person name="Moy G.W."/>
            <person name="Vacquier V.D."/>
        </authorList>
    </citation>
    <scope>NUCLEOTIDE SEQUENCE [LARGE SCALE GENOMIC DNA]</scope>
    <source>
        <strain evidence="1 2">DSM 45758</strain>
    </source>
</reference>
<evidence type="ECO:0000313" key="1">
    <source>
        <dbReference type="EMBL" id="SIR27598.1"/>
    </source>
</evidence>
<sequence>MAWLDDLVRRNGGVSFGHLDVPVPCCRAVVKLDSLRYEEPIGFAWFEISATNPTRAKYELDAEELAVVAGLLGHPVTQILAHY</sequence>
<dbReference type="OrthoDB" id="7871924at2"/>